<dbReference type="STRING" id="1381753.V2X3B4"/>
<dbReference type="GO" id="GO:0034727">
    <property type="term" value="P:piecemeal microautophagy of the nucleus"/>
    <property type="evidence" value="ECO:0007669"/>
    <property type="project" value="TreeGrafter"/>
</dbReference>
<feature type="compositionally biased region" description="Basic and acidic residues" evidence="4">
    <location>
        <begin position="720"/>
        <end position="729"/>
    </location>
</feature>
<name>V2X3B4_MONRO</name>
<dbReference type="EMBL" id="AWSO01000858">
    <property type="protein sequence ID" value="ESK86960.1"/>
    <property type="molecule type" value="Genomic_DNA"/>
</dbReference>
<feature type="region of interest" description="Disordered" evidence="4">
    <location>
        <begin position="812"/>
        <end position="927"/>
    </location>
</feature>
<evidence type="ECO:0000256" key="1">
    <source>
        <dbReference type="ARBA" id="ARBA00005246"/>
    </source>
</evidence>
<feature type="domain" description="Autophagy-related protein 13 N-terminal" evidence="5">
    <location>
        <begin position="15"/>
        <end position="238"/>
    </location>
</feature>
<feature type="compositionally biased region" description="Low complexity" evidence="4">
    <location>
        <begin position="488"/>
        <end position="497"/>
    </location>
</feature>
<accession>V2X3B4</accession>
<feature type="compositionally biased region" description="Gly residues" evidence="4">
    <location>
        <begin position="474"/>
        <end position="487"/>
    </location>
</feature>
<feature type="compositionally biased region" description="Basic and acidic residues" evidence="4">
    <location>
        <begin position="319"/>
        <end position="329"/>
    </location>
</feature>
<feature type="compositionally biased region" description="Basic and acidic residues" evidence="4">
    <location>
        <begin position="918"/>
        <end position="927"/>
    </location>
</feature>
<feature type="compositionally biased region" description="Low complexity" evidence="4">
    <location>
        <begin position="904"/>
        <end position="917"/>
    </location>
</feature>
<feature type="compositionally biased region" description="Polar residues" evidence="4">
    <location>
        <begin position="268"/>
        <end position="278"/>
    </location>
</feature>
<dbReference type="InterPro" id="IPR018731">
    <property type="entry name" value="Atg13_N"/>
</dbReference>
<evidence type="ECO:0000313" key="6">
    <source>
        <dbReference type="EMBL" id="ESK86960.1"/>
    </source>
</evidence>
<feature type="region of interest" description="Disordered" evidence="4">
    <location>
        <begin position="268"/>
        <end position="798"/>
    </location>
</feature>
<dbReference type="GO" id="GO:0000407">
    <property type="term" value="C:phagophore assembly site"/>
    <property type="evidence" value="ECO:0007669"/>
    <property type="project" value="TreeGrafter"/>
</dbReference>
<dbReference type="PANTHER" id="PTHR13430:SF4">
    <property type="entry name" value="AUTOPHAGY-RELATED PROTEIN 13"/>
    <property type="match status" value="1"/>
</dbReference>
<evidence type="ECO:0000256" key="4">
    <source>
        <dbReference type="SAM" id="MobiDB-lite"/>
    </source>
</evidence>
<feature type="compositionally biased region" description="Polar residues" evidence="4">
    <location>
        <begin position="425"/>
        <end position="436"/>
    </location>
</feature>
<dbReference type="InterPro" id="IPR040182">
    <property type="entry name" value="ATG13"/>
</dbReference>
<dbReference type="AlphaFoldDB" id="V2X3B4"/>
<feature type="compositionally biased region" description="Low complexity" evidence="4">
    <location>
        <begin position="574"/>
        <end position="584"/>
    </location>
</feature>
<dbReference type="Proteomes" id="UP000017559">
    <property type="component" value="Unassembled WGS sequence"/>
</dbReference>
<keyword evidence="2 3" id="KW-0072">Autophagy</keyword>
<gene>
    <name evidence="6" type="ORF">Moror_3357</name>
</gene>
<feature type="compositionally biased region" description="Polar residues" evidence="4">
    <location>
        <begin position="307"/>
        <end position="318"/>
    </location>
</feature>
<comment type="similarity">
    <text evidence="1 3">Belongs to the ATG13 family. Fungi subfamily.</text>
</comment>
<evidence type="ECO:0000256" key="3">
    <source>
        <dbReference type="RuleBase" id="RU361214"/>
    </source>
</evidence>
<evidence type="ECO:0000256" key="2">
    <source>
        <dbReference type="ARBA" id="ARBA00023006"/>
    </source>
</evidence>
<dbReference type="KEGG" id="mrr:Moror_3357"/>
<dbReference type="GO" id="GO:0005829">
    <property type="term" value="C:cytosol"/>
    <property type="evidence" value="ECO:0007669"/>
    <property type="project" value="TreeGrafter"/>
</dbReference>
<dbReference type="Pfam" id="PF10033">
    <property type="entry name" value="ATG13"/>
    <property type="match status" value="1"/>
</dbReference>
<dbReference type="HOGENOM" id="CLU_011810_0_0_1"/>
<proteinExistence type="inferred from homology"/>
<dbReference type="Gene3D" id="3.30.900.10">
    <property type="entry name" value="HORMA domain"/>
    <property type="match status" value="1"/>
</dbReference>
<feature type="compositionally biased region" description="Polar residues" evidence="4">
    <location>
        <begin position="734"/>
        <end position="749"/>
    </location>
</feature>
<dbReference type="GO" id="GO:0000423">
    <property type="term" value="P:mitophagy"/>
    <property type="evidence" value="ECO:0007669"/>
    <property type="project" value="TreeGrafter"/>
</dbReference>
<reference evidence="6 7" key="1">
    <citation type="journal article" date="2014" name="BMC Genomics">
        <title>Genome and secretome analysis of the hemibiotrophic fungal pathogen, Moniliophthora roreri, which causes frosty pod rot disease of cacao: mechanisms of the biotrophic and necrotrophic phases.</title>
        <authorList>
            <person name="Meinhardt L.W."/>
            <person name="Costa G.G.L."/>
            <person name="Thomazella D.P.T."/>
            <person name="Teixeira P.J.P.L."/>
            <person name="Carazzolle M.F."/>
            <person name="Schuster S.C."/>
            <person name="Carlson J.E."/>
            <person name="Guiltinan M.J."/>
            <person name="Mieczkowski P."/>
            <person name="Farmer A."/>
            <person name="Ramaraj T."/>
            <person name="Crozier J."/>
            <person name="Davis R.E."/>
            <person name="Shao J."/>
            <person name="Melnick R.L."/>
            <person name="Pereira G.A.G."/>
            <person name="Bailey B.A."/>
        </authorList>
    </citation>
    <scope>NUCLEOTIDE SEQUENCE [LARGE SCALE GENOMIC DNA]</scope>
    <source>
        <strain evidence="6 7">MCA 2997</strain>
    </source>
</reference>
<feature type="compositionally biased region" description="Low complexity" evidence="4">
    <location>
        <begin position="349"/>
        <end position="373"/>
    </location>
</feature>
<keyword evidence="7" id="KW-1185">Reference proteome</keyword>
<dbReference type="GO" id="GO:1990316">
    <property type="term" value="C:Atg1/ULK1 kinase complex"/>
    <property type="evidence" value="ECO:0007669"/>
    <property type="project" value="InterPro"/>
</dbReference>
<protein>
    <recommendedName>
        <fullName evidence="3">Autophagy-related protein 13</fullName>
    </recommendedName>
</protein>
<organism evidence="6 7">
    <name type="scientific">Moniliophthora roreri (strain MCA 2997)</name>
    <name type="common">Cocoa frosty pod rot fungus</name>
    <name type="synonym">Crinipellis roreri</name>
    <dbReference type="NCBI Taxonomy" id="1381753"/>
    <lineage>
        <taxon>Eukaryota</taxon>
        <taxon>Fungi</taxon>
        <taxon>Dikarya</taxon>
        <taxon>Basidiomycota</taxon>
        <taxon>Agaricomycotina</taxon>
        <taxon>Agaricomycetes</taxon>
        <taxon>Agaricomycetidae</taxon>
        <taxon>Agaricales</taxon>
        <taxon>Marasmiineae</taxon>
        <taxon>Marasmiaceae</taxon>
        <taxon>Moniliophthora</taxon>
    </lineage>
</organism>
<dbReference type="PANTHER" id="PTHR13430">
    <property type="match status" value="1"/>
</dbReference>
<dbReference type="GO" id="GO:0034497">
    <property type="term" value="P:protein localization to phagophore assembly site"/>
    <property type="evidence" value="ECO:0007669"/>
    <property type="project" value="TreeGrafter"/>
</dbReference>
<evidence type="ECO:0000259" key="5">
    <source>
        <dbReference type="Pfam" id="PF10033"/>
    </source>
</evidence>
<evidence type="ECO:0000313" key="7">
    <source>
        <dbReference type="Proteomes" id="UP000017559"/>
    </source>
</evidence>
<feature type="compositionally biased region" description="Pro residues" evidence="4">
    <location>
        <begin position="844"/>
        <end position="853"/>
    </location>
</feature>
<feature type="compositionally biased region" description="Low complexity" evidence="4">
    <location>
        <begin position="774"/>
        <end position="789"/>
    </location>
</feature>
<feature type="compositionally biased region" description="Gly residues" evidence="4">
    <location>
        <begin position="613"/>
        <end position="640"/>
    </location>
</feature>
<comment type="caution">
    <text evidence="6">The sequence shown here is derived from an EMBL/GenBank/DDBJ whole genome shotgun (WGS) entry which is preliminary data.</text>
</comment>
<sequence length="927" mass="96709">MSNVDTQKADQIALHLYTKLFYVVNDARAISEPRTQPKIDKWFNLETRDSDLFTKEAKERYKSLSSSPRTPPLEIQVLLTIPDLTTNQVLVYNAPDTSRVRVEPTPRTILLERWILTFTPRDTRDDDDTDESWHVAPSTIYKHGIPLFRSLYSLLRILPTWKLCKRLRRRGSAQVNRGNGLSIQVRVREHDDHTMLDFGVPPSPSNAPLPTSAHSFPSVPLPMGSLTLTATYLSTPNFRLDDLESLLSSRFMNMDTGPEFTPTLVKNQQRDSLLSTHEGSPGSLPMRTSLPLSPPRDIVRPNPRLPSVSSTRPTSRATSDLHEDPDSIAERFVLPSRTASTGTSPPHQPRALPITRATTTTSTTTGSPSGLAARLRKESLQHQGRLGAATTSDSYLPGSTSSQPFPSSSSTTSVSSIPPVLTGGIASSATSQTSPISVRRPGLNPVNPFKSGTLSERTGTGNTSQMPSGTSTLGLGGGFGVAGGGVSGSPSSFSSSSRNQPPGGGASASPMSSTGLPSLPNFPRAGPPGSTAPHSPIIGSGAGAGTGTSYGSAAGVRPSPPFAPSSLGDRRSLASAEGAGSVSSTGGGGAEIPVPTRKRYSSSFGHRYSAGAGTAGSAGSGGSGGSGIVAGTGGGTGVGSVEGSPRGPLRELPGRHSRTSSLGQGVRVPIDKEKEGSSSFLGPATDDDEISVFVQDIDSRKPLSGRSKIFAKDSSLSSRDGSELPKLEQDPEPEQQSGHGKESTMQASAYSREPNISPTTSTHTGGTSGTVRMPSGTIGPSSPPTGSTPMLTTETEVDVKLKKMNEAFLASLEGLGGGSSSGSSRGAQRRGGTVESAESSPVSPSRPPLPPPSNFLGEIGGTPYGHYQSPSSGGSYRGRGSGRGSPVPSPLYAHFTRDRERRSSAASSVSQGQGSEEVIGRLELSNK</sequence>
<dbReference type="InterPro" id="IPR036570">
    <property type="entry name" value="HORMA_dom_sf"/>
</dbReference>
<feature type="compositionally biased region" description="Polar residues" evidence="4">
    <location>
        <begin position="450"/>
        <end position="466"/>
    </location>
</feature>
<feature type="compositionally biased region" description="Low complexity" evidence="4">
    <location>
        <begin position="397"/>
        <end position="419"/>
    </location>
</feature>
<dbReference type="OrthoDB" id="70161at2759"/>